<evidence type="ECO:0000313" key="3">
    <source>
        <dbReference type="Proteomes" id="UP000788153"/>
    </source>
</evidence>
<dbReference type="EC" id="3.1.4.55" evidence="2"/>
<dbReference type="CDD" id="cd16279">
    <property type="entry name" value="metallo-hydrolase-like_MBL-fold"/>
    <property type="match status" value="1"/>
</dbReference>
<evidence type="ECO:0000259" key="1">
    <source>
        <dbReference type="SMART" id="SM00849"/>
    </source>
</evidence>
<gene>
    <name evidence="2" type="ORF">FHT01_002406</name>
</gene>
<keyword evidence="3" id="KW-1185">Reference proteome</keyword>
<dbReference type="PANTHER" id="PTHR42663">
    <property type="entry name" value="HYDROLASE C777.06C-RELATED-RELATED"/>
    <property type="match status" value="1"/>
</dbReference>
<dbReference type="EMBL" id="JAASQP010000001">
    <property type="protein sequence ID" value="NIJ24864.1"/>
    <property type="molecule type" value="Genomic_DNA"/>
</dbReference>
<comment type="caution">
    <text evidence="2">The sequence shown here is derived from an EMBL/GenBank/DDBJ whole genome shotgun (WGS) entry which is preliminary data.</text>
</comment>
<dbReference type="Gene3D" id="3.60.15.10">
    <property type="entry name" value="Ribonuclease Z/Hydroxyacylglutathione hydrolase-like"/>
    <property type="match status" value="1"/>
</dbReference>
<evidence type="ECO:0000313" key="2">
    <source>
        <dbReference type="EMBL" id="NIJ24864.1"/>
    </source>
</evidence>
<dbReference type="InterPro" id="IPR001279">
    <property type="entry name" value="Metallo-B-lactamas"/>
</dbReference>
<dbReference type="PANTHER" id="PTHR42663:SF6">
    <property type="entry name" value="HYDROLASE C777.06C-RELATED"/>
    <property type="match status" value="1"/>
</dbReference>
<dbReference type="Proteomes" id="UP000788153">
    <property type="component" value="Unassembled WGS sequence"/>
</dbReference>
<keyword evidence="2" id="KW-0378">Hydrolase</keyword>
<protein>
    <submittedName>
        <fullName evidence="2">Phosphoribosyl 1,2-cyclic phosphate phosphodiesterase</fullName>
        <ecNumber evidence="2">3.1.4.55</ecNumber>
    </submittedName>
</protein>
<accession>A0ABX0U2Z6</accession>
<feature type="domain" description="Metallo-beta-lactamase" evidence="1">
    <location>
        <begin position="34"/>
        <end position="210"/>
    </location>
</feature>
<sequence>MRVRILGCGTSSGVPRIGNDWGACDPTEPRNRRTRVSALIETESTRILIDTGPDLRAQLNDAKVATVDAIIWTHDHADHTHGIDDVRQLFHNGGRPVRGLARATTMHALRQRFGYVFAGAEGYRPTATIDVLEDELTIGDIRIRCVDQPHGTITSAGLRFDHADSSIVYSTDFNILTPIMHKLYEGADVWIVDSLREQPHPSHPHLSATLGWIESLRVGRAVLIHMDNSMDYATLAARLPPHVEPGYDGLEIAL</sequence>
<dbReference type="SUPFAM" id="SSF56281">
    <property type="entry name" value="Metallo-hydrolase/oxidoreductase"/>
    <property type="match status" value="1"/>
</dbReference>
<name>A0ABX0U2Z6_9SPHN</name>
<proteinExistence type="predicted"/>
<reference evidence="2 3" key="1">
    <citation type="submission" date="2020-03" db="EMBL/GenBank/DDBJ databases">
        <title>Genomic Encyclopedia of Type Strains, Phase IV (KMG-IV): sequencing the most valuable type-strain genomes for metagenomic binning, comparative biology and taxonomic classification.</title>
        <authorList>
            <person name="Goeker M."/>
        </authorList>
    </citation>
    <scope>NUCLEOTIDE SEQUENCE [LARGE SCALE GENOMIC DNA]</scope>
    <source>
        <strain evidence="2 3">DSM 22753</strain>
    </source>
</reference>
<dbReference type="Pfam" id="PF12706">
    <property type="entry name" value="Lactamase_B_2"/>
    <property type="match status" value="1"/>
</dbReference>
<dbReference type="RefSeq" id="WP_140047309.1">
    <property type="nucleotide sequence ID" value="NZ_BAAAEV010000001.1"/>
</dbReference>
<dbReference type="SMART" id="SM00849">
    <property type="entry name" value="Lactamase_B"/>
    <property type="match status" value="1"/>
</dbReference>
<organism evidence="2 3">
    <name type="scientific">Sphingomonas japonica</name>
    <dbReference type="NCBI Taxonomy" id="511662"/>
    <lineage>
        <taxon>Bacteria</taxon>
        <taxon>Pseudomonadati</taxon>
        <taxon>Pseudomonadota</taxon>
        <taxon>Alphaproteobacteria</taxon>
        <taxon>Sphingomonadales</taxon>
        <taxon>Sphingomonadaceae</taxon>
        <taxon>Sphingomonas</taxon>
    </lineage>
</organism>
<dbReference type="InterPro" id="IPR036866">
    <property type="entry name" value="RibonucZ/Hydroxyglut_hydro"/>
</dbReference>
<dbReference type="GO" id="GO:0103043">
    <property type="term" value="F:phosphoribosyl 1,2-cyclic phosphate phosphodiesterase activity"/>
    <property type="evidence" value="ECO:0007669"/>
    <property type="project" value="UniProtKB-EC"/>
</dbReference>